<evidence type="ECO:0000313" key="1">
    <source>
        <dbReference type="EMBL" id="KAI8534271.1"/>
    </source>
</evidence>
<organism evidence="1 2">
    <name type="scientific">Rhododendron molle</name>
    <name type="common">Chinese azalea</name>
    <name type="synonym">Azalea mollis</name>
    <dbReference type="NCBI Taxonomy" id="49168"/>
    <lineage>
        <taxon>Eukaryota</taxon>
        <taxon>Viridiplantae</taxon>
        <taxon>Streptophyta</taxon>
        <taxon>Embryophyta</taxon>
        <taxon>Tracheophyta</taxon>
        <taxon>Spermatophyta</taxon>
        <taxon>Magnoliopsida</taxon>
        <taxon>eudicotyledons</taxon>
        <taxon>Gunneridae</taxon>
        <taxon>Pentapetalae</taxon>
        <taxon>asterids</taxon>
        <taxon>Ericales</taxon>
        <taxon>Ericaceae</taxon>
        <taxon>Ericoideae</taxon>
        <taxon>Rhodoreae</taxon>
        <taxon>Rhododendron</taxon>
    </lineage>
</organism>
<sequence length="66" mass="7466">MGWSNAIFETGCQVIINFLNGPNSVCPWENRVMVEDIKVWASTRRLVFLMVLPREQEGSPLACLVV</sequence>
<name>A0ACC0M0J1_RHOML</name>
<reference evidence="1" key="1">
    <citation type="submission" date="2022-02" db="EMBL/GenBank/DDBJ databases">
        <title>Plant Genome Project.</title>
        <authorList>
            <person name="Zhang R.-G."/>
        </authorList>
    </citation>
    <scope>NUCLEOTIDE SEQUENCE</scope>
    <source>
        <strain evidence="1">AT1</strain>
    </source>
</reference>
<evidence type="ECO:0000313" key="2">
    <source>
        <dbReference type="Proteomes" id="UP001062846"/>
    </source>
</evidence>
<dbReference type="Proteomes" id="UP001062846">
    <property type="component" value="Chromosome 10"/>
</dbReference>
<proteinExistence type="predicted"/>
<dbReference type="EMBL" id="CM046397">
    <property type="protein sequence ID" value="KAI8534271.1"/>
    <property type="molecule type" value="Genomic_DNA"/>
</dbReference>
<comment type="caution">
    <text evidence="1">The sequence shown here is derived from an EMBL/GenBank/DDBJ whole genome shotgun (WGS) entry which is preliminary data.</text>
</comment>
<accession>A0ACC0M0J1</accession>
<gene>
    <name evidence="1" type="ORF">RHMOL_Rhmol10G0077200</name>
</gene>
<protein>
    <submittedName>
        <fullName evidence="1">Uncharacterized protein</fullName>
    </submittedName>
</protein>
<keyword evidence="2" id="KW-1185">Reference proteome</keyword>